<dbReference type="GO" id="GO:0000155">
    <property type="term" value="F:phosphorelay sensor kinase activity"/>
    <property type="evidence" value="ECO:0007669"/>
    <property type="project" value="TreeGrafter"/>
</dbReference>
<dbReference type="EC" id="2.7.13.3" evidence="2"/>
<feature type="domain" description="Histidine kinase" evidence="5">
    <location>
        <begin position="230"/>
        <end position="447"/>
    </location>
</feature>
<dbReference type="Proteomes" id="UP000290204">
    <property type="component" value="Unassembled WGS sequence"/>
</dbReference>
<feature type="transmembrane region" description="Helical" evidence="4">
    <location>
        <begin position="35"/>
        <end position="54"/>
    </location>
</feature>
<keyword evidence="7" id="KW-1185">Reference proteome</keyword>
<dbReference type="PANTHER" id="PTHR43547">
    <property type="entry name" value="TWO-COMPONENT HISTIDINE KINASE"/>
    <property type="match status" value="1"/>
</dbReference>
<comment type="catalytic activity">
    <reaction evidence="1">
        <text>ATP + protein L-histidine = ADP + protein N-phospho-L-histidine.</text>
        <dbReference type="EC" id="2.7.13.3"/>
    </reaction>
</comment>
<evidence type="ECO:0000313" key="7">
    <source>
        <dbReference type="Proteomes" id="UP000290204"/>
    </source>
</evidence>
<evidence type="ECO:0000256" key="1">
    <source>
        <dbReference type="ARBA" id="ARBA00000085"/>
    </source>
</evidence>
<keyword evidence="4" id="KW-1133">Transmembrane helix</keyword>
<evidence type="ECO:0000313" key="6">
    <source>
        <dbReference type="EMBL" id="RXK62702.1"/>
    </source>
</evidence>
<name>A0A4V1M858_9BACT</name>
<dbReference type="InterPro" id="IPR004358">
    <property type="entry name" value="Sig_transdc_His_kin-like_C"/>
</dbReference>
<dbReference type="SMART" id="SM00387">
    <property type="entry name" value="HATPase_c"/>
    <property type="match status" value="1"/>
</dbReference>
<keyword evidence="4" id="KW-0812">Transmembrane</keyword>
<dbReference type="SUPFAM" id="SSF55874">
    <property type="entry name" value="ATPase domain of HSP90 chaperone/DNA topoisomerase II/histidine kinase"/>
    <property type="match status" value="1"/>
</dbReference>
<gene>
    <name evidence="6" type="ORF">ESA94_06810</name>
</gene>
<dbReference type="Pfam" id="PF02518">
    <property type="entry name" value="HATPase_c"/>
    <property type="match status" value="1"/>
</dbReference>
<dbReference type="RefSeq" id="WP_129130073.1">
    <property type="nucleotide sequence ID" value="NZ_SDHW01000001.1"/>
</dbReference>
<dbReference type="AlphaFoldDB" id="A0A4V1M858"/>
<evidence type="ECO:0000256" key="3">
    <source>
        <dbReference type="ARBA" id="ARBA00022553"/>
    </source>
</evidence>
<dbReference type="Gene3D" id="3.30.565.10">
    <property type="entry name" value="Histidine kinase-like ATPase, C-terminal domain"/>
    <property type="match status" value="1"/>
</dbReference>
<proteinExistence type="predicted"/>
<evidence type="ECO:0000259" key="5">
    <source>
        <dbReference type="PROSITE" id="PS50109"/>
    </source>
</evidence>
<dbReference type="PRINTS" id="PR00344">
    <property type="entry name" value="BCTRLSENSOR"/>
</dbReference>
<protein>
    <recommendedName>
        <fullName evidence="2">histidine kinase</fullName>
        <ecNumber evidence="2">2.7.13.3</ecNumber>
    </recommendedName>
</protein>
<dbReference type="PANTHER" id="PTHR43547:SF2">
    <property type="entry name" value="HYBRID SIGNAL TRANSDUCTION HISTIDINE KINASE C"/>
    <property type="match status" value="1"/>
</dbReference>
<dbReference type="OrthoDB" id="1931120at2"/>
<keyword evidence="6" id="KW-0808">Transferase</keyword>
<dbReference type="InterPro" id="IPR005467">
    <property type="entry name" value="His_kinase_dom"/>
</dbReference>
<feature type="transmembrane region" description="Helical" evidence="4">
    <location>
        <begin position="12"/>
        <end position="29"/>
    </location>
</feature>
<accession>A0A4V1M858</accession>
<dbReference type="InterPro" id="IPR036890">
    <property type="entry name" value="HATPase_C_sf"/>
</dbReference>
<keyword evidence="6" id="KW-0418">Kinase</keyword>
<sequence>MIFKQYEGRLLIRVLLLFVVVSFIAWLLVNAYFLYIIFVVPVLLYQLYDLYSLLKKAQDEVKEFAESVHYRDFSRYFNVKQAPAELQPLRAGFNEINSTFKVITKERETQYVYLQKILELVDTGILSYEVNDGEIAWMNETFKRLLGIPYLKTIHSLEKRDEQLYKEVLSLKSGENRIVKANTDKSVLKLLLSATAFQTDGKVFKLIAFQNVNEALDETEAQAWRKLLSVMTHEIMNSVAPISSLADTLKNRLQLSTAHLQNNDGSVEDLELGIETIKRRSEGLLKFAETYRNLNKITTLNVKKIQVLDLFENLHQLMQPTLEQKNIELEIILKDPAIALEVDMHLIEQVLINLLVNAIEAVKDKTEPRIVLSAYESGDHKTVIKVADNGVGMDEEVMDKIFIPFFSTRKTGSGIGLSLCKQIMLLHKGSIQVQSRPGEGTAFMLLF</sequence>
<reference evidence="6 7" key="1">
    <citation type="submission" date="2019-01" db="EMBL/GenBank/DDBJ databases">
        <title>Lacibacter sp. strain TTM-7.</title>
        <authorList>
            <person name="Chen W.-M."/>
        </authorList>
    </citation>
    <scope>NUCLEOTIDE SEQUENCE [LARGE SCALE GENOMIC DNA]</scope>
    <source>
        <strain evidence="6 7">TTM-7</strain>
    </source>
</reference>
<evidence type="ECO:0000256" key="4">
    <source>
        <dbReference type="SAM" id="Phobius"/>
    </source>
</evidence>
<dbReference type="PROSITE" id="PS50109">
    <property type="entry name" value="HIS_KIN"/>
    <property type="match status" value="1"/>
</dbReference>
<organism evidence="6 7">
    <name type="scientific">Lacibacter luteus</name>
    <dbReference type="NCBI Taxonomy" id="2508719"/>
    <lineage>
        <taxon>Bacteria</taxon>
        <taxon>Pseudomonadati</taxon>
        <taxon>Bacteroidota</taxon>
        <taxon>Chitinophagia</taxon>
        <taxon>Chitinophagales</taxon>
        <taxon>Chitinophagaceae</taxon>
        <taxon>Lacibacter</taxon>
    </lineage>
</organism>
<keyword evidence="4" id="KW-0472">Membrane</keyword>
<comment type="caution">
    <text evidence="6">The sequence shown here is derived from an EMBL/GenBank/DDBJ whole genome shotgun (WGS) entry which is preliminary data.</text>
</comment>
<dbReference type="EMBL" id="SDHW01000001">
    <property type="protein sequence ID" value="RXK62702.1"/>
    <property type="molecule type" value="Genomic_DNA"/>
</dbReference>
<evidence type="ECO:0000256" key="2">
    <source>
        <dbReference type="ARBA" id="ARBA00012438"/>
    </source>
</evidence>
<keyword evidence="3" id="KW-0597">Phosphoprotein</keyword>
<dbReference type="InterPro" id="IPR003594">
    <property type="entry name" value="HATPase_dom"/>
</dbReference>